<reference evidence="2" key="2">
    <citation type="journal article" date="2015" name="Fish Shellfish Immunol.">
        <title>Early steps in the European eel (Anguilla anguilla)-Vibrio vulnificus interaction in the gills: Role of the RtxA13 toxin.</title>
        <authorList>
            <person name="Callol A."/>
            <person name="Pajuelo D."/>
            <person name="Ebbesson L."/>
            <person name="Teles M."/>
            <person name="MacKenzie S."/>
            <person name="Amaro C."/>
        </authorList>
    </citation>
    <scope>NUCLEOTIDE SEQUENCE</scope>
</reference>
<name>A0A0E9UIG6_ANGAN</name>
<evidence type="ECO:0000256" key="1">
    <source>
        <dbReference type="SAM" id="MobiDB-lite"/>
    </source>
</evidence>
<feature type="region of interest" description="Disordered" evidence="1">
    <location>
        <begin position="1"/>
        <end position="25"/>
    </location>
</feature>
<evidence type="ECO:0000313" key="2">
    <source>
        <dbReference type="EMBL" id="JAH65659.1"/>
    </source>
</evidence>
<dbReference type="AlphaFoldDB" id="A0A0E9UIG6"/>
<organism evidence="2">
    <name type="scientific">Anguilla anguilla</name>
    <name type="common">European freshwater eel</name>
    <name type="synonym">Muraena anguilla</name>
    <dbReference type="NCBI Taxonomy" id="7936"/>
    <lineage>
        <taxon>Eukaryota</taxon>
        <taxon>Metazoa</taxon>
        <taxon>Chordata</taxon>
        <taxon>Craniata</taxon>
        <taxon>Vertebrata</taxon>
        <taxon>Euteleostomi</taxon>
        <taxon>Actinopterygii</taxon>
        <taxon>Neopterygii</taxon>
        <taxon>Teleostei</taxon>
        <taxon>Anguilliformes</taxon>
        <taxon>Anguillidae</taxon>
        <taxon>Anguilla</taxon>
    </lineage>
</organism>
<dbReference type="EMBL" id="GBXM01042918">
    <property type="protein sequence ID" value="JAH65659.1"/>
    <property type="molecule type" value="Transcribed_RNA"/>
</dbReference>
<protein>
    <submittedName>
        <fullName evidence="2">Uncharacterized protein</fullName>
    </submittedName>
</protein>
<accession>A0A0E9UIG6</accession>
<proteinExistence type="predicted"/>
<sequence>MGKELVLQPKRSRVRIPGRTLPLHP</sequence>
<reference evidence="2" key="1">
    <citation type="submission" date="2014-11" db="EMBL/GenBank/DDBJ databases">
        <authorList>
            <person name="Amaro Gonzalez C."/>
        </authorList>
    </citation>
    <scope>NUCLEOTIDE SEQUENCE</scope>
</reference>